<accession>A0A8X7C7V7</accession>
<protein>
    <submittedName>
        <fullName evidence="1">Uncharacterized protein</fullName>
    </submittedName>
</protein>
<comment type="caution">
    <text evidence="1">The sequence shown here is derived from an EMBL/GenBank/DDBJ whole genome shotgun (WGS) entry which is preliminary data.</text>
</comment>
<dbReference type="AlphaFoldDB" id="A0A8X7C7V7"/>
<dbReference type="EMBL" id="BMAV01012455">
    <property type="protein sequence ID" value="GFY59160.1"/>
    <property type="molecule type" value="Genomic_DNA"/>
</dbReference>
<name>A0A8X7C7V7_9ARAC</name>
<reference evidence="1" key="1">
    <citation type="submission" date="2020-08" db="EMBL/GenBank/DDBJ databases">
        <title>Multicomponent nature underlies the extraordinary mechanical properties of spider dragline silk.</title>
        <authorList>
            <person name="Kono N."/>
            <person name="Nakamura H."/>
            <person name="Mori M."/>
            <person name="Yoshida Y."/>
            <person name="Ohtoshi R."/>
            <person name="Malay A.D."/>
            <person name="Moran D.A.P."/>
            <person name="Tomita M."/>
            <person name="Numata K."/>
            <person name="Arakawa K."/>
        </authorList>
    </citation>
    <scope>NUCLEOTIDE SEQUENCE</scope>
</reference>
<keyword evidence="2" id="KW-1185">Reference proteome</keyword>
<sequence length="181" mass="20704">MELQSDDQSVIAEEINPQTLTNQQKCTNLQSIDKQIRIFTARKEYVTEMRLTLKRASPGQDTETTQKLEADAASLMKKIKTPFKVVCLNYYLAQCLMGTFKYKNAKKRAAEPIIRPAKLTVENNGNNNKMDVDEFKIPRKTFKSSKVPKENNKITATKLINLQFSTLQIMTSRMSPQLLPK</sequence>
<proteinExistence type="predicted"/>
<organism evidence="1 2">
    <name type="scientific">Trichonephila inaurata madagascariensis</name>
    <dbReference type="NCBI Taxonomy" id="2747483"/>
    <lineage>
        <taxon>Eukaryota</taxon>
        <taxon>Metazoa</taxon>
        <taxon>Ecdysozoa</taxon>
        <taxon>Arthropoda</taxon>
        <taxon>Chelicerata</taxon>
        <taxon>Arachnida</taxon>
        <taxon>Araneae</taxon>
        <taxon>Araneomorphae</taxon>
        <taxon>Entelegynae</taxon>
        <taxon>Araneoidea</taxon>
        <taxon>Nephilidae</taxon>
        <taxon>Trichonephila</taxon>
        <taxon>Trichonephila inaurata</taxon>
    </lineage>
</organism>
<evidence type="ECO:0000313" key="2">
    <source>
        <dbReference type="Proteomes" id="UP000886998"/>
    </source>
</evidence>
<gene>
    <name evidence="1" type="ORF">TNIN_71141</name>
</gene>
<dbReference type="Proteomes" id="UP000886998">
    <property type="component" value="Unassembled WGS sequence"/>
</dbReference>
<evidence type="ECO:0000313" key="1">
    <source>
        <dbReference type="EMBL" id="GFY59160.1"/>
    </source>
</evidence>